<dbReference type="PROSITE" id="PS51379">
    <property type="entry name" value="4FE4S_FER_2"/>
    <property type="match status" value="1"/>
</dbReference>
<dbReference type="EMBL" id="CM026424">
    <property type="protein sequence ID" value="KAG0580069.1"/>
    <property type="molecule type" value="Genomic_DNA"/>
</dbReference>
<keyword evidence="4" id="KW-1185">Reference proteome</keyword>
<dbReference type="InterPro" id="IPR036869">
    <property type="entry name" value="J_dom_sf"/>
</dbReference>
<dbReference type="PANTHER" id="PTHR45295:SF4">
    <property type="entry name" value="OS06G0474800 PROTEIN"/>
    <property type="match status" value="1"/>
</dbReference>
<protein>
    <recommendedName>
        <fullName evidence="5">J domain-containing protein</fullName>
    </recommendedName>
</protein>
<evidence type="ECO:0008006" key="5">
    <source>
        <dbReference type="Google" id="ProtNLM"/>
    </source>
</evidence>
<organism evidence="3 4">
    <name type="scientific">Ceratodon purpureus</name>
    <name type="common">Fire moss</name>
    <name type="synonym">Dicranum purpureum</name>
    <dbReference type="NCBI Taxonomy" id="3225"/>
    <lineage>
        <taxon>Eukaryota</taxon>
        <taxon>Viridiplantae</taxon>
        <taxon>Streptophyta</taxon>
        <taxon>Embryophyta</taxon>
        <taxon>Bryophyta</taxon>
        <taxon>Bryophytina</taxon>
        <taxon>Bryopsida</taxon>
        <taxon>Dicranidae</taxon>
        <taxon>Pseudoditrichales</taxon>
        <taxon>Ditrichaceae</taxon>
        <taxon>Ceratodon</taxon>
    </lineage>
</organism>
<dbReference type="PRINTS" id="PR00625">
    <property type="entry name" value="JDOMAIN"/>
</dbReference>
<sequence length="499" mass="54554">MDAVVRHTVGIVLPALSPPPVAQLLGASPPSGQRLVPGKSSALGLCGGAHVAGKHGFRRGDLLVRCATGNQSRSNTMNGSSSGEMLDYYDVLGVSVNSSPAEIRKAYRMLQKKHHPDVAGEKGHAMTLLLNEAYATLMDDSLRGTYNEAHSHKAAMRAAGHTMFSGSPFSQWVGPDRPQGIFVDENVCIGCRECVYAACKTFSMDDAEGTARVTRQWGDPEPTIKQAIELCPVNCIHYVEREDLAVLEYLIRPQQKQGNGVYGGGWERPKNVFMAARTFKRQMEDKKTRATGSVMKETPAQKQARMEAEFKMKAGAFWRFWSWSAQPMPWEKGTTSSSQEYREDFEWPWKGLFGRSSTAELLTIPVPATDVSKVVSLVQDWATTFASSSEVPLPMPFRTDPLPNGIRLTLITTANGMLASAGVLVATVEEKIDTTNMESAALGEPFVTEVDAKYVLVVRREGVTGTAALPGEGRILKLMKEVVKGRDSSYSAYSIPRNN</sequence>
<accession>A0A8T0IAT3</accession>
<dbReference type="InterPro" id="IPR001623">
    <property type="entry name" value="DnaJ_domain"/>
</dbReference>
<dbReference type="Proteomes" id="UP000822688">
    <property type="component" value="Chromosome 4"/>
</dbReference>
<dbReference type="Gene3D" id="1.10.287.110">
    <property type="entry name" value="DnaJ domain"/>
    <property type="match status" value="1"/>
</dbReference>
<evidence type="ECO:0000259" key="2">
    <source>
        <dbReference type="PROSITE" id="PS51379"/>
    </source>
</evidence>
<dbReference type="SMART" id="SM00271">
    <property type="entry name" value="DnaJ"/>
    <property type="match status" value="1"/>
</dbReference>
<evidence type="ECO:0000259" key="1">
    <source>
        <dbReference type="PROSITE" id="PS50076"/>
    </source>
</evidence>
<feature type="domain" description="4Fe-4S ferredoxin-type" evidence="2">
    <location>
        <begin position="179"/>
        <end position="209"/>
    </location>
</feature>
<dbReference type="OrthoDB" id="376357at2759"/>
<comment type="caution">
    <text evidence="3">The sequence shown here is derived from an EMBL/GenBank/DDBJ whole genome shotgun (WGS) entry which is preliminary data.</text>
</comment>
<reference evidence="3" key="1">
    <citation type="submission" date="2020-06" db="EMBL/GenBank/DDBJ databases">
        <title>WGS assembly of Ceratodon purpureus strain R40.</title>
        <authorList>
            <person name="Carey S.B."/>
            <person name="Jenkins J."/>
            <person name="Shu S."/>
            <person name="Lovell J.T."/>
            <person name="Sreedasyam A."/>
            <person name="Maumus F."/>
            <person name="Tiley G.P."/>
            <person name="Fernandez-Pozo N."/>
            <person name="Barry K."/>
            <person name="Chen C."/>
            <person name="Wang M."/>
            <person name="Lipzen A."/>
            <person name="Daum C."/>
            <person name="Saski C.A."/>
            <person name="Payton A.C."/>
            <person name="Mcbreen J.C."/>
            <person name="Conrad R.E."/>
            <person name="Kollar L.M."/>
            <person name="Olsson S."/>
            <person name="Huttunen S."/>
            <person name="Landis J.B."/>
            <person name="Wickett N.J."/>
            <person name="Johnson M.G."/>
            <person name="Rensing S.A."/>
            <person name="Grimwood J."/>
            <person name="Schmutz J."/>
            <person name="Mcdaniel S.F."/>
        </authorList>
    </citation>
    <scope>NUCLEOTIDE SEQUENCE</scope>
    <source>
        <strain evidence="3">R40</strain>
    </source>
</reference>
<gene>
    <name evidence="3" type="ORF">KC19_4G144700</name>
</gene>
<name>A0A8T0IAT3_CERPU</name>
<dbReference type="InterPro" id="IPR055572">
    <property type="entry name" value="DUF7148"/>
</dbReference>
<dbReference type="SUPFAM" id="SSF46565">
    <property type="entry name" value="Chaperone J-domain"/>
    <property type="match status" value="1"/>
</dbReference>
<dbReference type="AlphaFoldDB" id="A0A8T0IAT3"/>
<dbReference type="Gene3D" id="3.30.70.20">
    <property type="match status" value="1"/>
</dbReference>
<proteinExistence type="predicted"/>
<dbReference type="Pfam" id="PF00226">
    <property type="entry name" value="DnaJ"/>
    <property type="match status" value="1"/>
</dbReference>
<dbReference type="InterPro" id="IPR017896">
    <property type="entry name" value="4Fe4S_Fe-S-bd"/>
</dbReference>
<dbReference type="SUPFAM" id="SSF54862">
    <property type="entry name" value="4Fe-4S ferredoxins"/>
    <property type="match status" value="1"/>
</dbReference>
<dbReference type="PANTHER" id="PTHR45295">
    <property type="entry name" value="CHAPERONE PROTEIN DNAJ C76, CHLOROPLASTIC"/>
    <property type="match status" value="1"/>
</dbReference>
<evidence type="ECO:0000313" key="3">
    <source>
        <dbReference type="EMBL" id="KAG0580069.1"/>
    </source>
</evidence>
<dbReference type="CDD" id="cd06257">
    <property type="entry name" value="DnaJ"/>
    <property type="match status" value="1"/>
</dbReference>
<dbReference type="PROSITE" id="PS50076">
    <property type="entry name" value="DNAJ_2"/>
    <property type="match status" value="1"/>
</dbReference>
<dbReference type="Pfam" id="PF13370">
    <property type="entry name" value="Fer4_13"/>
    <property type="match status" value="1"/>
</dbReference>
<evidence type="ECO:0000313" key="4">
    <source>
        <dbReference type="Proteomes" id="UP000822688"/>
    </source>
</evidence>
<dbReference type="Pfam" id="PF23650">
    <property type="entry name" value="DUF7148"/>
    <property type="match status" value="1"/>
</dbReference>
<feature type="domain" description="J" evidence="1">
    <location>
        <begin position="87"/>
        <end position="150"/>
    </location>
</feature>